<dbReference type="Gene3D" id="3.40.50.300">
    <property type="entry name" value="P-loop containing nucleotide triphosphate hydrolases"/>
    <property type="match status" value="2"/>
</dbReference>
<name>A0A2X0NYC4_9BASI</name>
<dbReference type="GO" id="GO:0043138">
    <property type="term" value="F:3'-5' DNA helicase activity"/>
    <property type="evidence" value="ECO:0007669"/>
    <property type="project" value="TreeGrafter"/>
</dbReference>
<comment type="similarity">
    <text evidence="1">Belongs to the helicase family. RecQ subfamily.</text>
</comment>
<evidence type="ECO:0000313" key="3">
    <source>
        <dbReference type="EMBL" id="SGY20091.1"/>
    </source>
</evidence>
<proteinExistence type="inferred from homology"/>
<dbReference type="GO" id="GO:0005737">
    <property type="term" value="C:cytoplasm"/>
    <property type="evidence" value="ECO:0007669"/>
    <property type="project" value="TreeGrafter"/>
</dbReference>
<evidence type="ECO:0000256" key="2">
    <source>
        <dbReference type="SAM" id="MobiDB-lite"/>
    </source>
</evidence>
<sequence length="495" mass="55917">MAPSSFEGKANDIKDHHSTNTTPELPTPRSRAAHWRSQLTQEDRKKLGLLLVDKFGEDFVSRPVQIEARAGLFQLERFKTRNQYDAVFVIAPTGSGKSLIFQATYLVYGRRAVTIVAHNLNQERKKAVLICKETWGDGELYQQLSDPSHTVSFILIRRTRSRRERVKLEAIKIAEWGFSESERAGAMSHAMEGLTAFRPVYGQVAERRLILGCQTLFLTAGAPPYKINRILKVSSLSESRTFFAKANLFQPNQRNIVVEMKPRTNGTMGSIRDLLNQRPQPTTFPQSIMYFNSREATSNALLAVHEQYGIPLSVHSPLARKYTAVRGEFDKIEDGKAIVRGKFPFWMTTSALGLGIHYPGIRPVTQYGRTTIEDDGQRRGRGGRSGQQSIALTWPGDRPRPELLTDDELSNRFFYESKACLSDLAVVLYTQGEFPLKPDEPFIVVEKVRQANIRRRSCQCSRCDPEGAKYIVDNLKDATEDNYNSLSTYDGTVVN</sequence>
<dbReference type="PANTHER" id="PTHR13710:SF154">
    <property type="entry name" value="RECQ HELICASE, PUTATIVE (AFU_ORTHOLOGUE AFUA_6G14720)-RELATED"/>
    <property type="match status" value="1"/>
</dbReference>
<reference evidence="3 4" key="1">
    <citation type="submission" date="2016-11" db="EMBL/GenBank/DDBJ databases">
        <authorList>
            <person name="Jaros S."/>
            <person name="Januszkiewicz K."/>
            <person name="Wedrychowicz H."/>
        </authorList>
    </citation>
    <scope>NUCLEOTIDE SEQUENCE [LARGE SCALE GENOMIC DNA]</scope>
</reference>
<feature type="region of interest" description="Disordered" evidence="2">
    <location>
        <begin position="373"/>
        <end position="398"/>
    </location>
</feature>
<gene>
    <name evidence="3" type="primary">BQ5605_C017g08462</name>
    <name evidence="3" type="ORF">BQ5605_C017G08462</name>
</gene>
<protein>
    <submittedName>
        <fullName evidence="3">BQ5605_C017g08462 protein</fullName>
    </submittedName>
</protein>
<keyword evidence="4" id="KW-1185">Reference proteome</keyword>
<dbReference type="PANTHER" id="PTHR13710">
    <property type="entry name" value="DNA HELICASE RECQ FAMILY MEMBER"/>
    <property type="match status" value="1"/>
</dbReference>
<dbReference type="SUPFAM" id="SSF52540">
    <property type="entry name" value="P-loop containing nucleoside triphosphate hydrolases"/>
    <property type="match status" value="1"/>
</dbReference>
<dbReference type="GO" id="GO:0000724">
    <property type="term" value="P:double-strand break repair via homologous recombination"/>
    <property type="evidence" value="ECO:0007669"/>
    <property type="project" value="TreeGrafter"/>
</dbReference>
<dbReference type="InterPro" id="IPR027417">
    <property type="entry name" value="P-loop_NTPase"/>
</dbReference>
<feature type="region of interest" description="Disordered" evidence="2">
    <location>
        <begin position="1"/>
        <end position="36"/>
    </location>
</feature>
<dbReference type="GO" id="GO:0009378">
    <property type="term" value="F:four-way junction helicase activity"/>
    <property type="evidence" value="ECO:0007669"/>
    <property type="project" value="TreeGrafter"/>
</dbReference>
<evidence type="ECO:0000313" key="4">
    <source>
        <dbReference type="Proteomes" id="UP000249464"/>
    </source>
</evidence>
<dbReference type="AlphaFoldDB" id="A0A2X0NYC4"/>
<feature type="compositionally biased region" description="Basic and acidic residues" evidence="2">
    <location>
        <begin position="9"/>
        <end position="18"/>
    </location>
</feature>
<dbReference type="EMBL" id="FQNC01000017">
    <property type="protein sequence ID" value="SGY20091.1"/>
    <property type="molecule type" value="Genomic_DNA"/>
</dbReference>
<dbReference type="GO" id="GO:0005694">
    <property type="term" value="C:chromosome"/>
    <property type="evidence" value="ECO:0007669"/>
    <property type="project" value="TreeGrafter"/>
</dbReference>
<evidence type="ECO:0000256" key="1">
    <source>
        <dbReference type="ARBA" id="ARBA00005446"/>
    </source>
</evidence>
<dbReference type="Proteomes" id="UP000249464">
    <property type="component" value="Unassembled WGS sequence"/>
</dbReference>
<organism evidence="3 4">
    <name type="scientific">Microbotryum silenes-dioicae</name>
    <dbReference type="NCBI Taxonomy" id="796604"/>
    <lineage>
        <taxon>Eukaryota</taxon>
        <taxon>Fungi</taxon>
        <taxon>Dikarya</taxon>
        <taxon>Basidiomycota</taxon>
        <taxon>Pucciniomycotina</taxon>
        <taxon>Microbotryomycetes</taxon>
        <taxon>Microbotryales</taxon>
        <taxon>Microbotryaceae</taxon>
        <taxon>Microbotryum</taxon>
    </lineage>
</organism>
<accession>A0A2X0NYC4</accession>